<gene>
    <name evidence="4" type="ORF">SAMN04515674_112152</name>
</gene>
<evidence type="ECO:0000313" key="4">
    <source>
        <dbReference type="EMBL" id="SFQ22633.1"/>
    </source>
</evidence>
<reference evidence="4 5" key="1">
    <citation type="submission" date="2016-10" db="EMBL/GenBank/DDBJ databases">
        <authorList>
            <person name="de Groot N.N."/>
        </authorList>
    </citation>
    <scope>NUCLEOTIDE SEQUENCE [LARGE SCALE GENOMIC DNA]</scope>
    <source>
        <strain evidence="5">E92,LMG 26720,CCM 7988</strain>
    </source>
</reference>
<keyword evidence="1 2" id="KW-0732">Signal</keyword>
<dbReference type="EMBL" id="FOXH01000012">
    <property type="protein sequence ID" value="SFQ22633.1"/>
    <property type="molecule type" value="Genomic_DNA"/>
</dbReference>
<dbReference type="STRING" id="1079859.SAMN04515674_112152"/>
<keyword evidence="5" id="KW-1185">Reference proteome</keyword>
<evidence type="ECO:0000256" key="1">
    <source>
        <dbReference type="ARBA" id="ARBA00022729"/>
    </source>
</evidence>
<dbReference type="RefSeq" id="WP_092018689.1">
    <property type="nucleotide sequence ID" value="NZ_FOXH01000012.1"/>
</dbReference>
<dbReference type="AlphaFoldDB" id="A0A1I5WSA5"/>
<dbReference type="OrthoDB" id="9809989at2"/>
<dbReference type="InterPro" id="IPR032812">
    <property type="entry name" value="SbsA_Ig"/>
</dbReference>
<sequence length="543" mass="62058">MKTKKLLFLAFSSFIISLMTISCAQVVAPTGGKKDTLAPKVVKTIPVNQSINFNGKIIELTFDEYVSVENIQQQLLITPGIEEMYIPKINPKGARLTFNKPLKPNTTYSFNFRNSFKDITERNAAKNVKIVFSTGSSIDSLKISGTIKNPAKNQPVLDALVGLYYVSDTLKPSKAKPYYFTKTDSAGKFSIENIAPARYRIFALSDINNNLLYEDGKESIGFIKDEIDLKSNISDLKIDMSKIERQSNKVIKTRATSNYYFIEYARGIKSAKFEYQNAKDSLVFQQMEPRQIRLFNINNNSTDTIKVKITLTDSLEKTFTHEQKVKFRTKNKKEDGVRDKYEIKVEPANLSDVELAEIGIKIKFTKPTVKTDFTKIQLLADTITPVNLSKENYTWNTDKTELTIKSNKKVKQGFKLSIPKQTFFSVENDTAAAIKNYYTIRDPEKYGIISGTITNAAKKDFIVQLLDPNFEVKYELKNKENYQFEFVKAGTYLIRVIVDENKNGKWDFGDLDTYTLPEPILYIQDKVKLKQNFELTGFNFKIE</sequence>
<evidence type="ECO:0000256" key="2">
    <source>
        <dbReference type="SAM" id="SignalP"/>
    </source>
</evidence>
<evidence type="ECO:0000259" key="3">
    <source>
        <dbReference type="Pfam" id="PF13205"/>
    </source>
</evidence>
<organism evidence="4 5">
    <name type="scientific">Pseudarcicella hirudinis</name>
    <dbReference type="NCBI Taxonomy" id="1079859"/>
    <lineage>
        <taxon>Bacteria</taxon>
        <taxon>Pseudomonadati</taxon>
        <taxon>Bacteroidota</taxon>
        <taxon>Cytophagia</taxon>
        <taxon>Cytophagales</taxon>
        <taxon>Flectobacillaceae</taxon>
        <taxon>Pseudarcicella</taxon>
    </lineage>
</organism>
<dbReference type="InterPro" id="IPR013784">
    <property type="entry name" value="Carb-bd-like_fold"/>
</dbReference>
<dbReference type="PROSITE" id="PS51257">
    <property type="entry name" value="PROKAR_LIPOPROTEIN"/>
    <property type="match status" value="1"/>
</dbReference>
<dbReference type="Proteomes" id="UP000199306">
    <property type="component" value="Unassembled WGS sequence"/>
</dbReference>
<feature type="domain" description="SbsA Ig-like" evidence="3">
    <location>
        <begin position="35"/>
        <end position="134"/>
    </location>
</feature>
<feature type="signal peptide" evidence="2">
    <location>
        <begin position="1"/>
        <end position="24"/>
    </location>
</feature>
<name>A0A1I5WSA5_9BACT</name>
<accession>A0A1I5WSA5</accession>
<dbReference type="Pfam" id="PF13205">
    <property type="entry name" value="Big_5"/>
    <property type="match status" value="1"/>
</dbReference>
<protein>
    <submittedName>
        <fullName evidence="4">Ig-like domain-containing protein</fullName>
    </submittedName>
</protein>
<evidence type="ECO:0000313" key="5">
    <source>
        <dbReference type="Proteomes" id="UP000199306"/>
    </source>
</evidence>
<feature type="chain" id="PRO_5011630633" evidence="2">
    <location>
        <begin position="25"/>
        <end position="543"/>
    </location>
</feature>
<proteinExistence type="predicted"/>
<dbReference type="GO" id="GO:0030246">
    <property type="term" value="F:carbohydrate binding"/>
    <property type="evidence" value="ECO:0007669"/>
    <property type="project" value="InterPro"/>
</dbReference>
<dbReference type="SUPFAM" id="SSF49452">
    <property type="entry name" value="Starch-binding domain-like"/>
    <property type="match status" value="1"/>
</dbReference>